<accession>A0A9P6ATY0</accession>
<evidence type="ECO:0000256" key="1">
    <source>
        <dbReference type="SAM" id="MobiDB-lite"/>
    </source>
</evidence>
<feature type="transmembrane region" description="Helical" evidence="2">
    <location>
        <begin position="266"/>
        <end position="285"/>
    </location>
</feature>
<dbReference type="EMBL" id="MU128993">
    <property type="protein sequence ID" value="KAF9511969.1"/>
    <property type="molecule type" value="Genomic_DNA"/>
</dbReference>
<sequence>MVPISQNTTMKFTTSVTELTGHSFGGRKVSLDAPPNYWMDDQVQYLPSDQFNVTQPSNEMGTTAFAYISLHPDAFHMTSDEDKPVAIETHFKVWSWIENPSVPMIGTLDDLNMTFYIWPIVCSLSVHNVTAWVHVQGNTHLERTNARMALANLTTPNIKSIVPSDPMVISWSYLMDLLFLVELVPEPLLRVSTLQDIFNQTWSSTSLEDQLSQFTAFYYAVLVQYWRSAALNGNLTTSQWWSEARGSVVANQLTLFGRLDFSVSQLVLGCVCIMALMITSTLSILRVRVQQGALMDGGVMNMISLLHGSSLPGIIAGDSDEDLGKDGRRHRAERTIVMYKDSTLDVPERLEGEVFLPNSGDNETTGLQSSMQAITSSERLEDEHLPINSCDHETTGLQSSLREVALSEQPEDERLPTNSGDHGSTEDLQYLIQMITFPERQEDEHLPLNSEDPKTTDSQTLLRRETLREGLEGDDLINSGDPEKCTPDGGNLPGRACYNQIA</sequence>
<evidence type="ECO:0000313" key="3">
    <source>
        <dbReference type="EMBL" id="KAF9511969.1"/>
    </source>
</evidence>
<dbReference type="AlphaFoldDB" id="A0A9P6ATY0"/>
<evidence type="ECO:0000256" key="2">
    <source>
        <dbReference type="SAM" id="Phobius"/>
    </source>
</evidence>
<keyword evidence="2" id="KW-0472">Membrane</keyword>
<dbReference type="OrthoDB" id="3331752at2759"/>
<comment type="caution">
    <text evidence="3">The sequence shown here is derived from an EMBL/GenBank/DDBJ whole genome shotgun (WGS) entry which is preliminary data.</text>
</comment>
<protein>
    <submittedName>
        <fullName evidence="3">Uncharacterized protein</fullName>
    </submittedName>
</protein>
<gene>
    <name evidence="3" type="ORF">BS47DRAFT_1383228</name>
</gene>
<reference evidence="3" key="1">
    <citation type="journal article" date="2020" name="Nat. Commun.">
        <title>Large-scale genome sequencing of mycorrhizal fungi provides insights into the early evolution of symbiotic traits.</title>
        <authorList>
            <person name="Miyauchi S."/>
            <person name="Kiss E."/>
            <person name="Kuo A."/>
            <person name="Drula E."/>
            <person name="Kohler A."/>
            <person name="Sanchez-Garcia M."/>
            <person name="Morin E."/>
            <person name="Andreopoulos B."/>
            <person name="Barry K.W."/>
            <person name="Bonito G."/>
            <person name="Buee M."/>
            <person name="Carver A."/>
            <person name="Chen C."/>
            <person name="Cichocki N."/>
            <person name="Clum A."/>
            <person name="Culley D."/>
            <person name="Crous P.W."/>
            <person name="Fauchery L."/>
            <person name="Girlanda M."/>
            <person name="Hayes R.D."/>
            <person name="Keri Z."/>
            <person name="LaButti K."/>
            <person name="Lipzen A."/>
            <person name="Lombard V."/>
            <person name="Magnuson J."/>
            <person name="Maillard F."/>
            <person name="Murat C."/>
            <person name="Nolan M."/>
            <person name="Ohm R.A."/>
            <person name="Pangilinan J."/>
            <person name="Pereira M.F."/>
            <person name="Perotto S."/>
            <person name="Peter M."/>
            <person name="Pfister S."/>
            <person name="Riley R."/>
            <person name="Sitrit Y."/>
            <person name="Stielow J.B."/>
            <person name="Szollosi G."/>
            <person name="Zifcakova L."/>
            <person name="Stursova M."/>
            <person name="Spatafora J.W."/>
            <person name="Tedersoo L."/>
            <person name="Vaario L.M."/>
            <person name="Yamada A."/>
            <person name="Yan M."/>
            <person name="Wang P."/>
            <person name="Xu J."/>
            <person name="Bruns T."/>
            <person name="Baldrian P."/>
            <person name="Vilgalys R."/>
            <person name="Dunand C."/>
            <person name="Henrissat B."/>
            <person name="Grigoriev I.V."/>
            <person name="Hibbett D."/>
            <person name="Nagy L.G."/>
            <person name="Martin F.M."/>
        </authorList>
    </citation>
    <scope>NUCLEOTIDE SEQUENCE</scope>
    <source>
        <strain evidence="3">UP504</strain>
    </source>
</reference>
<dbReference type="Proteomes" id="UP000886523">
    <property type="component" value="Unassembled WGS sequence"/>
</dbReference>
<keyword evidence="2" id="KW-0812">Transmembrane</keyword>
<evidence type="ECO:0000313" key="4">
    <source>
        <dbReference type="Proteomes" id="UP000886523"/>
    </source>
</evidence>
<feature type="region of interest" description="Disordered" evidence="1">
    <location>
        <begin position="405"/>
        <end position="425"/>
    </location>
</feature>
<organism evidence="3 4">
    <name type="scientific">Hydnum rufescens UP504</name>
    <dbReference type="NCBI Taxonomy" id="1448309"/>
    <lineage>
        <taxon>Eukaryota</taxon>
        <taxon>Fungi</taxon>
        <taxon>Dikarya</taxon>
        <taxon>Basidiomycota</taxon>
        <taxon>Agaricomycotina</taxon>
        <taxon>Agaricomycetes</taxon>
        <taxon>Cantharellales</taxon>
        <taxon>Hydnaceae</taxon>
        <taxon>Hydnum</taxon>
    </lineage>
</organism>
<keyword evidence="4" id="KW-1185">Reference proteome</keyword>
<keyword evidence="2" id="KW-1133">Transmembrane helix</keyword>
<feature type="region of interest" description="Disordered" evidence="1">
    <location>
        <begin position="470"/>
        <end position="493"/>
    </location>
</feature>
<name>A0A9P6ATY0_9AGAM</name>
<proteinExistence type="predicted"/>